<evidence type="ECO:0000313" key="2">
    <source>
        <dbReference type="Proteomes" id="UP000277579"/>
    </source>
</evidence>
<dbReference type="OrthoDB" id="8432779at2"/>
<gene>
    <name evidence="1" type="ORF">CLV94_2204</name>
</gene>
<dbReference type="Proteomes" id="UP000277579">
    <property type="component" value="Unassembled WGS sequence"/>
</dbReference>
<dbReference type="PANTHER" id="PTHR36842:SF1">
    <property type="entry name" value="PROTEIN TOLB"/>
    <property type="match status" value="1"/>
</dbReference>
<organism evidence="1 2">
    <name type="scientific">Flavobacterium endophyticum</name>
    <dbReference type="NCBI Taxonomy" id="1540163"/>
    <lineage>
        <taxon>Bacteria</taxon>
        <taxon>Pseudomonadati</taxon>
        <taxon>Bacteroidota</taxon>
        <taxon>Flavobacteriia</taxon>
        <taxon>Flavobacteriales</taxon>
        <taxon>Flavobacteriaceae</taxon>
        <taxon>Flavobacterium</taxon>
    </lineage>
</organism>
<accession>A0A495MBC7</accession>
<proteinExistence type="predicted"/>
<dbReference type="InterPro" id="IPR011042">
    <property type="entry name" value="6-blade_b-propeller_TolB-like"/>
</dbReference>
<dbReference type="RefSeq" id="WP_121376507.1">
    <property type="nucleotide sequence ID" value="NZ_RBLC01000002.1"/>
</dbReference>
<reference evidence="1 2" key="1">
    <citation type="submission" date="2018-10" db="EMBL/GenBank/DDBJ databases">
        <title>Genomic Encyclopedia of Archaeal and Bacterial Type Strains, Phase II (KMG-II): from individual species to whole genera.</title>
        <authorList>
            <person name="Goeker M."/>
        </authorList>
    </citation>
    <scope>NUCLEOTIDE SEQUENCE [LARGE SCALE GENOMIC DNA]</scope>
    <source>
        <strain evidence="1 2">DSM 29537</strain>
    </source>
</reference>
<name>A0A495MBC7_9FLAO</name>
<protein>
    <recommendedName>
        <fullName evidence="3">WD40 repeat protein</fullName>
    </recommendedName>
</protein>
<dbReference type="AlphaFoldDB" id="A0A495MBC7"/>
<sequence>MNKTTMLCSFLMSLSIYAQKIDSFERIEVDGFYTNPLFSPTGEFVLLTGEHLKGVYLLDLKTNSVKPISDKPGSGYSYVWDKSGNSFYYKEKSEKEYFSNAKVINYNIRDQYSKKVENIDHNYLPSYKGAPSKKGDQQVVIYTNLASLKIEAKDLATSKQWTVTKDEGQFYNALLSNDGKKVAVHKGADIYIYDLDGNSKGRKIGTGIATAWSDDDSYLIGFLDESENGHTVSNSELYLFDVKNAKTKKITNTEVISEMFPTIHKDKVIFSDDKTGRLFIATLKMN</sequence>
<dbReference type="SUPFAM" id="SSF82171">
    <property type="entry name" value="DPP6 N-terminal domain-like"/>
    <property type="match status" value="1"/>
</dbReference>
<dbReference type="Gene3D" id="2.120.10.30">
    <property type="entry name" value="TolB, C-terminal domain"/>
    <property type="match status" value="1"/>
</dbReference>
<dbReference type="EMBL" id="RBLC01000002">
    <property type="protein sequence ID" value="RKS23297.1"/>
    <property type="molecule type" value="Genomic_DNA"/>
</dbReference>
<evidence type="ECO:0008006" key="3">
    <source>
        <dbReference type="Google" id="ProtNLM"/>
    </source>
</evidence>
<evidence type="ECO:0000313" key="1">
    <source>
        <dbReference type="EMBL" id="RKS23297.1"/>
    </source>
</evidence>
<keyword evidence="2" id="KW-1185">Reference proteome</keyword>
<dbReference type="PANTHER" id="PTHR36842">
    <property type="entry name" value="PROTEIN TOLB HOMOLOG"/>
    <property type="match status" value="1"/>
</dbReference>
<comment type="caution">
    <text evidence="1">The sequence shown here is derived from an EMBL/GenBank/DDBJ whole genome shotgun (WGS) entry which is preliminary data.</text>
</comment>